<gene>
    <name evidence="3" type="ORF">H6X83_11140</name>
</gene>
<dbReference type="AlphaFoldDB" id="A0A7G9WFM2"/>
<dbReference type="PANTHER" id="PTHR30508">
    <property type="entry name" value="FES CLUSTER ASSEMBLY PROTEIN SUF"/>
    <property type="match status" value="1"/>
</dbReference>
<dbReference type="RefSeq" id="WP_212506554.1">
    <property type="nucleotide sequence ID" value="NZ_CP060696.1"/>
</dbReference>
<sequence>MEQQLKNINTLPALTWNQLGVNRSLFLAQRPQGSAAAPTLPQAFAAVETGMGHEAADFAVQNCTDYHWIEADENTEYTDNDSMRYVFAEEKPVVDVTLIHAKADSKVTVLQSYTAGDETACFHGGLTKIIADKGAQVRLVQVQLLSGESRHFNDVGVLLADGAHVEVVQAELGGARAFTGCLALLEGCQSRFNADTIYFGDEKRKLDMNYIARHTGKKTKSEMHAAGALLGESDKIYRGTIDFIRGASRSTGHEAEETLLFSPQARNRTVPLILCSEEDVEGQHAATIGKINAQRLFYLQSRGLSEAQAKQLIIEAQFAPVIAQVPDEALQNEIKDYLGRRMQLD</sequence>
<dbReference type="InterPro" id="IPR037284">
    <property type="entry name" value="SUF_FeS_clus_asmbl_SufBD_sf"/>
</dbReference>
<evidence type="ECO:0000313" key="3">
    <source>
        <dbReference type="EMBL" id="QNO17484.1"/>
    </source>
</evidence>
<reference evidence="3 4" key="1">
    <citation type="submission" date="2020-08" db="EMBL/GenBank/DDBJ databases">
        <authorList>
            <person name="Ren C."/>
            <person name="Gu Y."/>
            <person name="Xu Y."/>
        </authorList>
    </citation>
    <scope>NUCLEOTIDE SEQUENCE [LARGE SCALE GENOMIC DNA]</scope>
    <source>
        <strain evidence="3 4">LBM18003</strain>
    </source>
</reference>
<accession>A0A7G9WFM2</accession>
<evidence type="ECO:0000313" key="4">
    <source>
        <dbReference type="Proteomes" id="UP000516046"/>
    </source>
</evidence>
<evidence type="ECO:0000259" key="2">
    <source>
        <dbReference type="Pfam" id="PF01458"/>
    </source>
</evidence>
<feature type="domain" description="SUF system FeS cluster assembly SufBD core" evidence="2">
    <location>
        <begin position="91"/>
        <end position="316"/>
    </location>
</feature>
<dbReference type="GO" id="GO:0016226">
    <property type="term" value="P:iron-sulfur cluster assembly"/>
    <property type="evidence" value="ECO:0007669"/>
    <property type="project" value="InterPro"/>
</dbReference>
<dbReference type="Proteomes" id="UP000516046">
    <property type="component" value="Chromosome"/>
</dbReference>
<dbReference type="InterPro" id="IPR000825">
    <property type="entry name" value="SUF_FeS_clus_asmbl_SufBD_core"/>
</dbReference>
<dbReference type="SUPFAM" id="SSF101960">
    <property type="entry name" value="Stabilizer of iron transporter SufD"/>
    <property type="match status" value="1"/>
</dbReference>
<evidence type="ECO:0000256" key="1">
    <source>
        <dbReference type="ARBA" id="ARBA00043967"/>
    </source>
</evidence>
<comment type="similarity">
    <text evidence="1">Belongs to the iron-sulfur cluster assembly SufBD family.</text>
</comment>
<keyword evidence="4" id="KW-1185">Reference proteome</keyword>
<organism evidence="3 4">
    <name type="scientific">Caproicibacterium amylolyticum</name>
    <dbReference type="NCBI Taxonomy" id="2766537"/>
    <lineage>
        <taxon>Bacteria</taxon>
        <taxon>Bacillati</taxon>
        <taxon>Bacillota</taxon>
        <taxon>Clostridia</taxon>
        <taxon>Eubacteriales</taxon>
        <taxon>Oscillospiraceae</taxon>
        <taxon>Caproicibacterium</taxon>
    </lineage>
</organism>
<dbReference type="InterPro" id="IPR055346">
    <property type="entry name" value="Fe-S_cluster_assembly_SufBD"/>
</dbReference>
<dbReference type="KEGG" id="caml:H6X83_11140"/>
<name>A0A7G9WFM2_9FIRM</name>
<dbReference type="EMBL" id="CP060696">
    <property type="protein sequence ID" value="QNO17484.1"/>
    <property type="molecule type" value="Genomic_DNA"/>
</dbReference>
<dbReference type="Pfam" id="PF01458">
    <property type="entry name" value="SUFBD_core"/>
    <property type="match status" value="1"/>
</dbReference>
<proteinExistence type="inferred from homology"/>
<dbReference type="PANTHER" id="PTHR30508:SF1">
    <property type="entry name" value="UPF0051 PROTEIN ABCI8, CHLOROPLASTIC-RELATED"/>
    <property type="match status" value="1"/>
</dbReference>
<protein>
    <submittedName>
        <fullName evidence="3">SufD family Fe-S cluster assembly protein</fullName>
    </submittedName>
</protein>